<dbReference type="PANTHER" id="PTHR10434">
    <property type="entry name" value="1-ACYL-SN-GLYCEROL-3-PHOSPHATE ACYLTRANSFERASE"/>
    <property type="match status" value="1"/>
</dbReference>
<keyword evidence="2" id="KW-0808">Transferase</keyword>
<feature type="domain" description="Phospholipid/glycerol acyltransferase" evidence="4">
    <location>
        <begin position="42"/>
        <end position="156"/>
    </location>
</feature>
<sequence>MSKSLIYNSPFWVTFLHYTARLYLKLAGWKVVGEVPSAKKFVAIAAPHTSNWDFPAFFSIVGHFRLSVRFLAKDTLFKGAGGWLFPWLGGIPVMRGSRSASDLVTTAVASFADADEMILAIAPEGTRSSVTKWKTGFYRIAVAADVPILLAYLDSSTREIGLSHLFYPTGDMEADMAEIQAFYAGKRGIQPRNQEDI</sequence>
<dbReference type="InterPro" id="IPR002123">
    <property type="entry name" value="Plipid/glycerol_acylTrfase"/>
</dbReference>
<dbReference type="RefSeq" id="WP_229819360.1">
    <property type="nucleotide sequence ID" value="NZ_BNCI01000002.1"/>
</dbReference>
<organism evidence="5 6">
    <name type="scientific">Kordiimonas sediminis</name>
    <dbReference type="NCBI Taxonomy" id="1735581"/>
    <lineage>
        <taxon>Bacteria</taxon>
        <taxon>Pseudomonadati</taxon>
        <taxon>Pseudomonadota</taxon>
        <taxon>Alphaproteobacteria</taxon>
        <taxon>Kordiimonadales</taxon>
        <taxon>Kordiimonadaceae</taxon>
        <taxon>Kordiimonas</taxon>
    </lineage>
</organism>
<gene>
    <name evidence="5" type="ORF">GCM10017044_21990</name>
</gene>
<name>A0A919E9P1_9PROT</name>
<dbReference type="PANTHER" id="PTHR10434:SF9">
    <property type="entry name" value="PHOSPHOLIPID_GLYCEROL ACYLTRANSFERASE DOMAIN-CONTAINING PROTEIN"/>
    <property type="match status" value="1"/>
</dbReference>
<evidence type="ECO:0000259" key="4">
    <source>
        <dbReference type="SMART" id="SM00563"/>
    </source>
</evidence>
<dbReference type="EMBL" id="BNCI01000002">
    <property type="protein sequence ID" value="GHF26595.1"/>
    <property type="molecule type" value="Genomic_DNA"/>
</dbReference>
<keyword evidence="6" id="KW-1185">Reference proteome</keyword>
<protein>
    <submittedName>
        <fullName evidence="5">Acyltransferase</fullName>
    </submittedName>
</protein>
<comment type="pathway">
    <text evidence="1">Lipid metabolism.</text>
</comment>
<dbReference type="SUPFAM" id="SSF69593">
    <property type="entry name" value="Glycerol-3-phosphate (1)-acyltransferase"/>
    <property type="match status" value="1"/>
</dbReference>
<reference evidence="5" key="2">
    <citation type="submission" date="2020-09" db="EMBL/GenBank/DDBJ databases">
        <authorList>
            <person name="Sun Q."/>
            <person name="Kim S."/>
        </authorList>
    </citation>
    <scope>NUCLEOTIDE SEQUENCE</scope>
    <source>
        <strain evidence="5">KCTC 42590</strain>
    </source>
</reference>
<dbReference type="AlphaFoldDB" id="A0A919E9P1"/>
<accession>A0A919E9P1</accession>
<dbReference type="SMART" id="SM00563">
    <property type="entry name" value="PlsC"/>
    <property type="match status" value="1"/>
</dbReference>
<evidence type="ECO:0000313" key="5">
    <source>
        <dbReference type="EMBL" id="GHF26595.1"/>
    </source>
</evidence>
<evidence type="ECO:0000313" key="6">
    <source>
        <dbReference type="Proteomes" id="UP000630923"/>
    </source>
</evidence>
<dbReference type="Pfam" id="PF01553">
    <property type="entry name" value="Acyltransferase"/>
    <property type="match status" value="1"/>
</dbReference>
<dbReference type="GO" id="GO:0006654">
    <property type="term" value="P:phosphatidic acid biosynthetic process"/>
    <property type="evidence" value="ECO:0007669"/>
    <property type="project" value="TreeGrafter"/>
</dbReference>
<evidence type="ECO:0000256" key="3">
    <source>
        <dbReference type="ARBA" id="ARBA00023315"/>
    </source>
</evidence>
<comment type="caution">
    <text evidence="5">The sequence shown here is derived from an EMBL/GenBank/DDBJ whole genome shotgun (WGS) entry which is preliminary data.</text>
</comment>
<keyword evidence="3 5" id="KW-0012">Acyltransferase</keyword>
<reference evidence="5" key="1">
    <citation type="journal article" date="2014" name="Int. J. Syst. Evol. Microbiol.">
        <title>Complete genome sequence of Corynebacterium casei LMG S-19264T (=DSM 44701T), isolated from a smear-ripened cheese.</title>
        <authorList>
            <consortium name="US DOE Joint Genome Institute (JGI-PGF)"/>
            <person name="Walter F."/>
            <person name="Albersmeier A."/>
            <person name="Kalinowski J."/>
            <person name="Ruckert C."/>
        </authorList>
    </citation>
    <scope>NUCLEOTIDE SEQUENCE</scope>
    <source>
        <strain evidence="5">KCTC 42590</strain>
    </source>
</reference>
<dbReference type="CDD" id="cd07988">
    <property type="entry name" value="LPLAT_ABO13168-like"/>
    <property type="match status" value="1"/>
</dbReference>
<evidence type="ECO:0000256" key="2">
    <source>
        <dbReference type="ARBA" id="ARBA00022679"/>
    </source>
</evidence>
<evidence type="ECO:0000256" key="1">
    <source>
        <dbReference type="ARBA" id="ARBA00005189"/>
    </source>
</evidence>
<dbReference type="Proteomes" id="UP000630923">
    <property type="component" value="Unassembled WGS sequence"/>
</dbReference>
<proteinExistence type="predicted"/>
<dbReference type="GO" id="GO:0003841">
    <property type="term" value="F:1-acylglycerol-3-phosphate O-acyltransferase activity"/>
    <property type="evidence" value="ECO:0007669"/>
    <property type="project" value="TreeGrafter"/>
</dbReference>